<dbReference type="PANTHER" id="PTHR31377">
    <property type="entry name" value="AGMATINE DEIMINASE-RELATED"/>
    <property type="match status" value="1"/>
</dbReference>
<accession>A0ABT4YSH7</accession>
<dbReference type="GO" id="GO:0047632">
    <property type="term" value="F:agmatine deiminase activity"/>
    <property type="evidence" value="ECO:0007669"/>
    <property type="project" value="UniProtKB-EC"/>
</dbReference>
<dbReference type="NCBIfam" id="NF010070">
    <property type="entry name" value="PRK13551.1"/>
    <property type="match status" value="1"/>
</dbReference>
<evidence type="ECO:0000313" key="5">
    <source>
        <dbReference type="Proteomes" id="UP001210678"/>
    </source>
</evidence>
<dbReference type="Gene3D" id="3.75.10.10">
    <property type="entry name" value="L-arginine/glycine Amidinotransferase, Chain A"/>
    <property type="match status" value="1"/>
</dbReference>
<keyword evidence="1 2" id="KW-0378">Hydrolase</keyword>
<keyword evidence="5" id="KW-1185">Reference proteome</keyword>
<sequence>MSKRLDSKPRNDGFRMPGEHEPQEAVWMAWPERTDNWRYGGKPAQKTFTEVAKAISQSTPVTMIVSSEQFENARGQLPEGIRLVEMSTDDSWMRDIGPSYVVNDEGERRGIDWYFNAWGGLVDGLYYPWHNDDAVAQKVCEILGDHSYKAQIVLEGGSIHVDGEGTLYTTEECLLHESRNPDLTREEIEEVLCDHLSVDKVIWIPSGLYNDETNGHVDNLIHVVRPGEVILTWCDDEMDPQYDLSRSALDALLTQKDAKGRSIKVHKIPMPGPLFITEEEASGVDMSDGMERVPGERLAGSYANYLVTNDQIVYPLLDKDHDAEVEAILNELYPGYRITGVNAREILLGGGNIHCITQQIPAVK</sequence>
<dbReference type="EMBL" id="JAQLOI010000001">
    <property type="protein sequence ID" value="MDB1124018.1"/>
    <property type="molecule type" value="Genomic_DNA"/>
</dbReference>
<dbReference type="SUPFAM" id="SSF55909">
    <property type="entry name" value="Pentein"/>
    <property type="match status" value="1"/>
</dbReference>
<evidence type="ECO:0000256" key="1">
    <source>
        <dbReference type="ARBA" id="ARBA00022801"/>
    </source>
</evidence>
<dbReference type="NCBIfam" id="TIGR03380">
    <property type="entry name" value="agmatine_aguA"/>
    <property type="match status" value="1"/>
</dbReference>
<dbReference type="InterPro" id="IPR007466">
    <property type="entry name" value="Peptidyl-Arg-deiminase_porph"/>
</dbReference>
<dbReference type="EC" id="3.5.3.12" evidence="2"/>
<evidence type="ECO:0000256" key="3">
    <source>
        <dbReference type="SAM" id="MobiDB-lite"/>
    </source>
</evidence>
<feature type="region of interest" description="Disordered" evidence="3">
    <location>
        <begin position="1"/>
        <end position="20"/>
    </location>
</feature>
<reference evidence="4 5" key="1">
    <citation type="submission" date="2023-01" db="EMBL/GenBank/DDBJ databases">
        <title>Vibrio sp. KJ40-1 sp.nov, isolated from marine algae.</title>
        <authorList>
            <person name="Butt M."/>
            <person name="Kim J.M.J."/>
            <person name="Jeon C.O.C."/>
        </authorList>
    </citation>
    <scope>NUCLEOTIDE SEQUENCE [LARGE SCALE GENOMIC DNA]</scope>
    <source>
        <strain evidence="4 5">KJ40-1</strain>
    </source>
</reference>
<comment type="similarity">
    <text evidence="2">Belongs to the agmatine deiminase family.</text>
</comment>
<name>A0ABT4YSH7_9VIBR</name>
<dbReference type="RefSeq" id="WP_272135897.1">
    <property type="nucleotide sequence ID" value="NZ_JAQLOI010000001.1"/>
</dbReference>
<evidence type="ECO:0000256" key="2">
    <source>
        <dbReference type="HAMAP-Rule" id="MF_01841"/>
    </source>
</evidence>
<dbReference type="InterPro" id="IPR017754">
    <property type="entry name" value="Agmatine_deiminase"/>
</dbReference>
<evidence type="ECO:0000313" key="4">
    <source>
        <dbReference type="EMBL" id="MDB1124018.1"/>
    </source>
</evidence>
<comment type="caution">
    <text evidence="4">The sequence shown here is derived from an EMBL/GenBank/DDBJ whole genome shotgun (WGS) entry which is preliminary data.</text>
</comment>
<dbReference type="Pfam" id="PF04371">
    <property type="entry name" value="PAD_porph"/>
    <property type="match status" value="1"/>
</dbReference>
<comment type="catalytic activity">
    <reaction evidence="2">
        <text>agmatine + H2O = N-carbamoylputrescine + NH4(+)</text>
        <dbReference type="Rhea" id="RHEA:18037"/>
        <dbReference type="ChEBI" id="CHEBI:15377"/>
        <dbReference type="ChEBI" id="CHEBI:28938"/>
        <dbReference type="ChEBI" id="CHEBI:58145"/>
        <dbReference type="ChEBI" id="CHEBI:58318"/>
        <dbReference type="EC" id="3.5.3.12"/>
    </reaction>
</comment>
<dbReference type="Proteomes" id="UP001210678">
    <property type="component" value="Unassembled WGS sequence"/>
</dbReference>
<gene>
    <name evidence="2 4" type="primary">aguA</name>
    <name evidence="4" type="ORF">PGX00_10315</name>
</gene>
<proteinExistence type="inferred from homology"/>
<feature type="active site" description="Amidino-cysteine intermediate" evidence="2">
    <location>
        <position position="355"/>
    </location>
</feature>
<organism evidence="4 5">
    <name type="scientific">Vibrio algarum</name>
    <dbReference type="NCBI Taxonomy" id="3020714"/>
    <lineage>
        <taxon>Bacteria</taxon>
        <taxon>Pseudomonadati</taxon>
        <taxon>Pseudomonadota</taxon>
        <taxon>Gammaproteobacteria</taxon>
        <taxon>Vibrionales</taxon>
        <taxon>Vibrionaceae</taxon>
        <taxon>Vibrio</taxon>
    </lineage>
</organism>
<dbReference type="PANTHER" id="PTHR31377:SF0">
    <property type="entry name" value="AGMATINE DEIMINASE-RELATED"/>
    <property type="match status" value="1"/>
</dbReference>
<dbReference type="HAMAP" id="MF_01841">
    <property type="entry name" value="Agmatine_deimin"/>
    <property type="match status" value="1"/>
</dbReference>
<protein>
    <recommendedName>
        <fullName evidence="2">Putative agmatine deiminase</fullName>
        <ecNumber evidence="2">3.5.3.12</ecNumber>
    </recommendedName>
    <alternativeName>
        <fullName evidence="2">Agmatine iminohydrolase</fullName>
    </alternativeName>
</protein>